<evidence type="ECO:0000313" key="5">
    <source>
        <dbReference type="EMBL" id="URL58174.1"/>
    </source>
</evidence>
<feature type="compositionally biased region" description="Basic and acidic residues" evidence="3">
    <location>
        <begin position="685"/>
        <end position="698"/>
    </location>
</feature>
<evidence type="ECO:0000256" key="1">
    <source>
        <dbReference type="ARBA" id="ARBA00023125"/>
    </source>
</evidence>
<reference evidence="5" key="1">
    <citation type="submission" date="2020-10" db="EMBL/GenBank/DDBJ databases">
        <title>Whole-genome sequence of Luteibacter sp. EIF3.</title>
        <authorList>
            <person name="Friedrich I."/>
            <person name="Hertel R."/>
            <person name="Daniel R."/>
        </authorList>
    </citation>
    <scope>NUCLEOTIDE SEQUENCE</scope>
    <source>
        <strain evidence="5">EIF3</strain>
    </source>
</reference>
<dbReference type="CDD" id="cd00383">
    <property type="entry name" value="trans_reg_C"/>
    <property type="match status" value="1"/>
</dbReference>
<dbReference type="Proteomes" id="UP001056681">
    <property type="component" value="Chromosome"/>
</dbReference>
<evidence type="ECO:0000259" key="4">
    <source>
        <dbReference type="PROSITE" id="PS51755"/>
    </source>
</evidence>
<evidence type="ECO:0000313" key="6">
    <source>
        <dbReference type="Proteomes" id="UP001056681"/>
    </source>
</evidence>
<dbReference type="SMART" id="SM00862">
    <property type="entry name" value="Trans_reg_C"/>
    <property type="match status" value="1"/>
</dbReference>
<dbReference type="InterPro" id="IPR049052">
    <property type="entry name" value="nSTAND1"/>
</dbReference>
<feature type="DNA-binding region" description="OmpR/PhoB-type" evidence="2">
    <location>
        <begin position="8"/>
        <end position="106"/>
    </location>
</feature>
<dbReference type="InterPro" id="IPR001867">
    <property type="entry name" value="OmpR/PhoB-type_DNA-bd"/>
</dbReference>
<dbReference type="InterPro" id="IPR027417">
    <property type="entry name" value="P-loop_NTPase"/>
</dbReference>
<dbReference type="Gene3D" id="3.40.50.300">
    <property type="entry name" value="P-loop containing nucleotide triphosphate hydrolases"/>
    <property type="match status" value="1"/>
</dbReference>
<dbReference type="InterPro" id="IPR036388">
    <property type="entry name" value="WH-like_DNA-bd_sf"/>
</dbReference>
<dbReference type="EMBL" id="CP063231">
    <property type="protein sequence ID" value="URL58174.1"/>
    <property type="molecule type" value="Genomic_DNA"/>
</dbReference>
<sequence>MKTRTKHVPFFTLGDWTVRPALGFIERQGERMPLEPKLLDVLACLAEHPGDVVSVETLLDRCWAGAFYGDNPVHKAIALLRKALGDDARSPRYLATVRKRGYRLIAPVTLGGSAVPEAPGIRPWRGGSPYPGLRAFGREDASVFVGRSGATERALRLLAQVRTKGPSFLLVDGPSGSGKSSLVHAGVLPVLLREGGRRGLQALDWATLDARGPASTLRHRLADAISRWQSGGEPLFPPTERRELRRALVRDTAQIARRIAWRAGDIQDDVFVLVVDNLEELVAPGVRRDVARALFEAIARLTEDGRIVVIGISRSEGRRRVLERARWAGLPDAAMTVHPPREWELAQMIRVPAEVAGLPFEQEPATGWRLDDELIGALRRHPWPLPVLQLTLATLAEHPNTASALDFPSYRTLGGVDGIVSRHAEQVVSGLNEAEQATFLRLLKHLATVTVDGDDAQLAHARWASLDSDERRLALRLVEERLLIRFDTEEGHCVSMVHPPLLSHWPRCAQWMEAHRAFLRTRARVAIFADRWYRGGRRDEDLLPQGPLLADAAALCTSESSLTRKQRYFVRRSRLRARARGNVLACMSATILALTTCVMAAMGDVGRAQGQGVKRQASSQQNSSASLGRVHTGPPLPTVPPPHVDVQAGFAEWNVPYDLLSYSPHRIDRRAANPHVRAALPTHMHPTDTGRDHFHDRNLSTTRDPANGGKVFMHW</sequence>
<evidence type="ECO:0000256" key="2">
    <source>
        <dbReference type="PROSITE-ProRule" id="PRU01091"/>
    </source>
</evidence>
<dbReference type="SUPFAM" id="SSF52540">
    <property type="entry name" value="P-loop containing nucleoside triphosphate hydrolases"/>
    <property type="match status" value="1"/>
</dbReference>
<evidence type="ECO:0000256" key="3">
    <source>
        <dbReference type="SAM" id="MobiDB-lite"/>
    </source>
</evidence>
<dbReference type="SUPFAM" id="SSF46894">
    <property type="entry name" value="C-terminal effector domain of the bipartite response regulators"/>
    <property type="match status" value="1"/>
</dbReference>
<feature type="compositionally biased region" description="Low complexity" evidence="3">
    <location>
        <begin position="616"/>
        <end position="633"/>
    </location>
</feature>
<feature type="domain" description="OmpR/PhoB-type" evidence="4">
    <location>
        <begin position="8"/>
        <end position="106"/>
    </location>
</feature>
<dbReference type="PROSITE" id="PS51755">
    <property type="entry name" value="OMPR_PHOB"/>
    <property type="match status" value="1"/>
</dbReference>
<keyword evidence="6" id="KW-1185">Reference proteome</keyword>
<protein>
    <submittedName>
        <fullName evidence="5">Winged helix-turn-helix domain-containing protein</fullName>
    </submittedName>
</protein>
<dbReference type="Pfam" id="PF00486">
    <property type="entry name" value="Trans_reg_C"/>
    <property type="match status" value="1"/>
</dbReference>
<name>A0ABY4T1M6_9GAMM</name>
<feature type="region of interest" description="Disordered" evidence="3">
    <location>
        <begin position="611"/>
        <end position="640"/>
    </location>
</feature>
<dbReference type="PANTHER" id="PTHR47691">
    <property type="entry name" value="REGULATOR-RELATED"/>
    <property type="match status" value="1"/>
</dbReference>
<organism evidence="5 6">
    <name type="scientific">Luteibacter flocculans</name>
    <dbReference type="NCBI Taxonomy" id="2780091"/>
    <lineage>
        <taxon>Bacteria</taxon>
        <taxon>Pseudomonadati</taxon>
        <taxon>Pseudomonadota</taxon>
        <taxon>Gammaproteobacteria</taxon>
        <taxon>Lysobacterales</taxon>
        <taxon>Rhodanobacteraceae</taxon>
        <taxon>Luteibacter</taxon>
    </lineage>
</organism>
<feature type="region of interest" description="Disordered" evidence="3">
    <location>
        <begin position="681"/>
        <end position="708"/>
    </location>
</feature>
<dbReference type="RefSeq" id="WP_250338920.1">
    <property type="nucleotide sequence ID" value="NZ_CP063231.1"/>
</dbReference>
<keyword evidence="1 2" id="KW-0238">DNA-binding</keyword>
<dbReference type="PANTHER" id="PTHR47691:SF3">
    <property type="entry name" value="HTH-TYPE TRANSCRIPTIONAL REGULATOR RV0890C-RELATED"/>
    <property type="match status" value="1"/>
</dbReference>
<dbReference type="Gene3D" id="1.10.10.10">
    <property type="entry name" value="Winged helix-like DNA-binding domain superfamily/Winged helix DNA-binding domain"/>
    <property type="match status" value="1"/>
</dbReference>
<accession>A0ABY4T1M6</accession>
<dbReference type="InterPro" id="IPR016032">
    <property type="entry name" value="Sig_transdc_resp-reg_C-effctor"/>
</dbReference>
<proteinExistence type="predicted"/>
<gene>
    <name evidence="5" type="ORF">IM816_16485</name>
</gene>
<dbReference type="Pfam" id="PF20703">
    <property type="entry name" value="nSTAND1"/>
    <property type="match status" value="1"/>
</dbReference>